<dbReference type="InterPro" id="IPR000073">
    <property type="entry name" value="AB_hydrolase_1"/>
</dbReference>
<dbReference type="SUPFAM" id="SSF53474">
    <property type="entry name" value="alpha/beta-Hydrolases"/>
    <property type="match status" value="1"/>
</dbReference>
<dbReference type="FunFam" id="3.40.50.1820:FF:000042">
    <property type="entry name" value="probable strigolactone esterase DAD2"/>
    <property type="match status" value="1"/>
</dbReference>
<dbReference type="GO" id="GO:0016787">
    <property type="term" value="F:hydrolase activity"/>
    <property type="evidence" value="ECO:0007669"/>
    <property type="project" value="UniProtKB-KW"/>
</dbReference>
<name>A0ABD1LCK2_9FABA</name>
<keyword evidence="5" id="KW-1185">Reference proteome</keyword>
<gene>
    <name evidence="4" type="ORF">Fmac_030201</name>
</gene>
<dbReference type="PANTHER" id="PTHR43039">
    <property type="entry name" value="ESTERASE-RELATED"/>
    <property type="match status" value="1"/>
</dbReference>
<dbReference type="AlphaFoldDB" id="A0ABD1LCK2"/>
<keyword evidence="2" id="KW-0378">Hydrolase</keyword>
<dbReference type="EMBL" id="JBGMDY010000010">
    <property type="protein sequence ID" value="KAL2321232.1"/>
    <property type="molecule type" value="Genomic_DNA"/>
</dbReference>
<dbReference type="InterPro" id="IPR029058">
    <property type="entry name" value="AB_hydrolase_fold"/>
</dbReference>
<evidence type="ECO:0000259" key="3">
    <source>
        <dbReference type="Pfam" id="PF00561"/>
    </source>
</evidence>
<evidence type="ECO:0000256" key="1">
    <source>
        <dbReference type="ARBA" id="ARBA00008645"/>
    </source>
</evidence>
<dbReference type="Proteomes" id="UP001603857">
    <property type="component" value="Unassembled WGS sequence"/>
</dbReference>
<sequence length="280" mass="31240">MEAIVSNMNQANMLEKKWLSTALNARSQGSGTETIVFAHGYGTDQSIWDKITPSFAENYKVVLFDWPFSGAVKDPNLYDPLKYSTLEAFADELVTLMDQMDLKAVSFVGHSMSGMIGCLASIKRPQLFKRLILLCSSPRYINTEDYEGGFTSSDIERLLKDMESNYDNWVSAFSLIAVDPDDEPSVNKFRECLRKMRAEVPASLAKTVFYSDYRDILEKVETPCTIIQTSSDIVVPHSAAVYMESKIKGKVTLEVVDAKGHFPQLTACLQLVDVLKGVLG</sequence>
<dbReference type="Gene3D" id="3.40.50.1820">
    <property type="entry name" value="alpha/beta hydrolase"/>
    <property type="match status" value="1"/>
</dbReference>
<organism evidence="4 5">
    <name type="scientific">Flemingia macrophylla</name>
    <dbReference type="NCBI Taxonomy" id="520843"/>
    <lineage>
        <taxon>Eukaryota</taxon>
        <taxon>Viridiplantae</taxon>
        <taxon>Streptophyta</taxon>
        <taxon>Embryophyta</taxon>
        <taxon>Tracheophyta</taxon>
        <taxon>Spermatophyta</taxon>
        <taxon>Magnoliopsida</taxon>
        <taxon>eudicotyledons</taxon>
        <taxon>Gunneridae</taxon>
        <taxon>Pentapetalae</taxon>
        <taxon>rosids</taxon>
        <taxon>fabids</taxon>
        <taxon>Fabales</taxon>
        <taxon>Fabaceae</taxon>
        <taxon>Papilionoideae</taxon>
        <taxon>50 kb inversion clade</taxon>
        <taxon>NPAAA clade</taxon>
        <taxon>indigoferoid/millettioid clade</taxon>
        <taxon>Phaseoleae</taxon>
        <taxon>Flemingia</taxon>
    </lineage>
</organism>
<comment type="caution">
    <text evidence="4">The sequence shown here is derived from an EMBL/GenBank/DDBJ whole genome shotgun (WGS) entry which is preliminary data.</text>
</comment>
<evidence type="ECO:0000256" key="2">
    <source>
        <dbReference type="ARBA" id="ARBA00022801"/>
    </source>
</evidence>
<dbReference type="Pfam" id="PF00561">
    <property type="entry name" value="Abhydrolase_1"/>
    <property type="match status" value="1"/>
</dbReference>
<feature type="domain" description="AB hydrolase-1" evidence="3">
    <location>
        <begin position="34"/>
        <end position="266"/>
    </location>
</feature>
<accession>A0ABD1LCK2</accession>
<protein>
    <recommendedName>
        <fullName evidence="3">AB hydrolase-1 domain-containing protein</fullName>
    </recommendedName>
</protein>
<evidence type="ECO:0000313" key="5">
    <source>
        <dbReference type="Proteomes" id="UP001603857"/>
    </source>
</evidence>
<comment type="similarity">
    <text evidence="1">Belongs to the AB hydrolase superfamily.</text>
</comment>
<evidence type="ECO:0000313" key="4">
    <source>
        <dbReference type="EMBL" id="KAL2321232.1"/>
    </source>
</evidence>
<proteinExistence type="inferred from homology"/>
<reference evidence="4 5" key="1">
    <citation type="submission" date="2024-08" db="EMBL/GenBank/DDBJ databases">
        <title>Insights into the chromosomal genome structure of Flemingia macrophylla.</title>
        <authorList>
            <person name="Ding Y."/>
            <person name="Zhao Y."/>
            <person name="Bi W."/>
            <person name="Wu M."/>
            <person name="Zhao G."/>
            <person name="Gong Y."/>
            <person name="Li W."/>
            <person name="Zhang P."/>
        </authorList>
    </citation>
    <scope>NUCLEOTIDE SEQUENCE [LARGE SCALE GENOMIC DNA]</scope>
    <source>
        <strain evidence="4">DYQJB</strain>
        <tissue evidence="4">Leaf</tissue>
    </source>
</reference>